<dbReference type="Proteomes" id="UP001642409">
    <property type="component" value="Unassembled WGS sequence"/>
</dbReference>
<proteinExistence type="predicted"/>
<protein>
    <submittedName>
        <fullName evidence="1">Uncharacterized protein</fullName>
    </submittedName>
</protein>
<gene>
    <name evidence="2" type="ORF">HINF_LOCUS17569</name>
    <name evidence="1" type="ORF">HINF_LOCUS55651</name>
</gene>
<organism evidence="1">
    <name type="scientific">Hexamita inflata</name>
    <dbReference type="NCBI Taxonomy" id="28002"/>
    <lineage>
        <taxon>Eukaryota</taxon>
        <taxon>Metamonada</taxon>
        <taxon>Diplomonadida</taxon>
        <taxon>Hexamitidae</taxon>
        <taxon>Hexamitinae</taxon>
        <taxon>Hexamita</taxon>
    </lineage>
</organism>
<evidence type="ECO:0000313" key="1">
    <source>
        <dbReference type="EMBL" id="CAI9968006.1"/>
    </source>
</evidence>
<reference evidence="2 3" key="2">
    <citation type="submission" date="2024-07" db="EMBL/GenBank/DDBJ databases">
        <authorList>
            <person name="Akdeniz Z."/>
        </authorList>
    </citation>
    <scope>NUCLEOTIDE SEQUENCE [LARGE SCALE GENOMIC DNA]</scope>
</reference>
<keyword evidence="3" id="KW-1185">Reference proteome</keyword>
<sequence>MKRDQASSVVMQVNNNDPDFAIQAVIPVEKLMFVCRPVHYIDLYLGVLNSHLYVFNRQKVCLSVQQLTQNFELGLTEKFCSYTHSILNLYRPELHTRSVTLNDTFQTNVVHFKGKCYFTVFDQVYFYDNLTVKQIAIIPKYQNYFRCKKAQVPRHGGEPRKHLNIMKFPSGTMFTMNNRLYVHNHSNELYELSGNTLKCVDKDHVFKSYYQFCDKVYCVDFNHVYAVQNLKLKVLAEFTEPKILVNHNGVLIIACRLNDQLATEYLALNMLDEIVTQIPNLAEFFQNNQYSGGPSKCFFELGRRMKFII</sequence>
<comment type="caution">
    <text evidence="1">The sequence shown here is derived from an EMBL/GenBank/DDBJ whole genome shotgun (WGS) entry which is preliminary data.</text>
</comment>
<dbReference type="EMBL" id="CAXDID020000044">
    <property type="protein sequence ID" value="CAL6001711.1"/>
    <property type="molecule type" value="Genomic_DNA"/>
</dbReference>
<dbReference type="AlphaFoldDB" id="A0AA86UX29"/>
<reference evidence="1" key="1">
    <citation type="submission" date="2023-06" db="EMBL/GenBank/DDBJ databases">
        <authorList>
            <person name="Kurt Z."/>
        </authorList>
    </citation>
    <scope>NUCLEOTIDE SEQUENCE</scope>
</reference>
<evidence type="ECO:0000313" key="2">
    <source>
        <dbReference type="EMBL" id="CAL6001711.1"/>
    </source>
</evidence>
<dbReference type="EMBL" id="CATOUU010001031">
    <property type="protein sequence ID" value="CAI9968006.1"/>
    <property type="molecule type" value="Genomic_DNA"/>
</dbReference>
<evidence type="ECO:0000313" key="3">
    <source>
        <dbReference type="Proteomes" id="UP001642409"/>
    </source>
</evidence>
<name>A0AA86UX29_9EUKA</name>
<accession>A0AA86UX29</accession>